<gene>
    <name evidence="3" type="ORF">PVAP13_4KG181615</name>
</gene>
<feature type="compositionally biased region" description="Basic and acidic residues" evidence="1">
    <location>
        <begin position="146"/>
        <end position="156"/>
    </location>
</feature>
<dbReference type="AlphaFoldDB" id="A0A8T0TII8"/>
<protein>
    <recommendedName>
        <fullName evidence="2">Retrotransposon gag domain-containing protein</fullName>
    </recommendedName>
</protein>
<dbReference type="InterPro" id="IPR005162">
    <property type="entry name" value="Retrotrans_gag_dom"/>
</dbReference>
<evidence type="ECO:0000313" key="4">
    <source>
        <dbReference type="Proteomes" id="UP000823388"/>
    </source>
</evidence>
<evidence type="ECO:0000256" key="1">
    <source>
        <dbReference type="SAM" id="MobiDB-lite"/>
    </source>
</evidence>
<keyword evidence="4" id="KW-1185">Reference proteome</keyword>
<feature type="region of interest" description="Disordered" evidence="1">
    <location>
        <begin position="146"/>
        <end position="190"/>
    </location>
</feature>
<reference evidence="3 4" key="1">
    <citation type="submission" date="2020-05" db="EMBL/GenBank/DDBJ databases">
        <title>WGS assembly of Panicum virgatum.</title>
        <authorList>
            <person name="Lovell J.T."/>
            <person name="Jenkins J."/>
            <person name="Shu S."/>
            <person name="Juenger T.E."/>
            <person name="Schmutz J."/>
        </authorList>
    </citation>
    <scope>NUCLEOTIDE SEQUENCE [LARGE SCALE GENOMIC DNA]</scope>
    <source>
        <strain evidence="4">cv. AP13</strain>
    </source>
</reference>
<sequence>MEVFEVVYHDCVRFGTQLLKGEAQIWWKGVQAAHQATYGPLSWHDFVRQFERRFYPVTFLDKMKIDLHNYVQDKKTVVEYEVGFNIIVRFVPYVARNDVEKARQFQQGLKPSIRHMLGAFPVVDFRSTVEQALGIELQEMYTDEIRQSSSRDHLESKGQSSGPVHKQDQPYHGNSEQSRTSGQNSPQYRAIPKPRMGMVCFPCGDPHRCRECTWSGECSLCGQNHKDVVCRKNPNGKVRCEEISSSASSGTVQMLATPPSTYWSVPPDTTVLDGTPSDFPNSAYTSIRWLLAATCSNSFCPYGSIPLCTKWCNH</sequence>
<evidence type="ECO:0000313" key="3">
    <source>
        <dbReference type="EMBL" id="KAG2611651.1"/>
    </source>
</evidence>
<dbReference type="PANTHER" id="PTHR34482">
    <property type="entry name" value="DNA DAMAGE-INDUCIBLE PROTEIN 1-LIKE"/>
    <property type="match status" value="1"/>
</dbReference>
<dbReference type="PANTHER" id="PTHR34482:SF36">
    <property type="entry name" value="RETROTRANSPOSON GAG DOMAIN-CONTAINING PROTEIN"/>
    <property type="match status" value="1"/>
</dbReference>
<proteinExistence type="predicted"/>
<comment type="caution">
    <text evidence="3">The sequence shown here is derived from an EMBL/GenBank/DDBJ whole genome shotgun (WGS) entry which is preliminary data.</text>
</comment>
<accession>A0A8T0TII8</accession>
<evidence type="ECO:0000259" key="2">
    <source>
        <dbReference type="Pfam" id="PF03732"/>
    </source>
</evidence>
<dbReference type="EMBL" id="CM029043">
    <property type="protein sequence ID" value="KAG2611651.1"/>
    <property type="molecule type" value="Genomic_DNA"/>
</dbReference>
<organism evidence="3 4">
    <name type="scientific">Panicum virgatum</name>
    <name type="common">Blackwell switchgrass</name>
    <dbReference type="NCBI Taxonomy" id="38727"/>
    <lineage>
        <taxon>Eukaryota</taxon>
        <taxon>Viridiplantae</taxon>
        <taxon>Streptophyta</taxon>
        <taxon>Embryophyta</taxon>
        <taxon>Tracheophyta</taxon>
        <taxon>Spermatophyta</taxon>
        <taxon>Magnoliopsida</taxon>
        <taxon>Liliopsida</taxon>
        <taxon>Poales</taxon>
        <taxon>Poaceae</taxon>
        <taxon>PACMAD clade</taxon>
        <taxon>Panicoideae</taxon>
        <taxon>Panicodae</taxon>
        <taxon>Paniceae</taxon>
        <taxon>Panicinae</taxon>
        <taxon>Panicum</taxon>
        <taxon>Panicum sect. Hiantes</taxon>
    </lineage>
</organism>
<dbReference type="Pfam" id="PF03732">
    <property type="entry name" value="Retrotrans_gag"/>
    <property type="match status" value="1"/>
</dbReference>
<dbReference type="Proteomes" id="UP000823388">
    <property type="component" value="Chromosome 4K"/>
</dbReference>
<feature type="compositionally biased region" description="Polar residues" evidence="1">
    <location>
        <begin position="172"/>
        <end position="187"/>
    </location>
</feature>
<name>A0A8T0TII8_PANVG</name>
<feature type="domain" description="Retrotransposon gag" evidence="2">
    <location>
        <begin position="18"/>
        <end position="111"/>
    </location>
</feature>